<dbReference type="InterPro" id="IPR018146">
    <property type="entry name" value="Glyoxalase_1_CS"/>
</dbReference>
<dbReference type="InterPro" id="IPR004360">
    <property type="entry name" value="Glyas_Fos-R_dOase_dom"/>
</dbReference>
<keyword evidence="4" id="KW-1185">Reference proteome</keyword>
<dbReference type="AlphaFoldDB" id="A0ABD5S572"/>
<evidence type="ECO:0000259" key="2">
    <source>
        <dbReference type="PROSITE" id="PS51819"/>
    </source>
</evidence>
<dbReference type="Pfam" id="PF00903">
    <property type="entry name" value="Glyoxalase"/>
    <property type="match status" value="1"/>
</dbReference>
<feature type="domain" description="VOC" evidence="2">
    <location>
        <begin position="6"/>
        <end position="71"/>
    </location>
</feature>
<dbReference type="InterPro" id="IPR029068">
    <property type="entry name" value="Glyas_Bleomycin-R_OHBP_Dase"/>
</dbReference>
<keyword evidence="1" id="KW-0479">Metal-binding</keyword>
<dbReference type="PROSITE" id="PS51819">
    <property type="entry name" value="VOC"/>
    <property type="match status" value="1"/>
</dbReference>
<evidence type="ECO:0000256" key="1">
    <source>
        <dbReference type="ARBA" id="ARBA00022723"/>
    </source>
</evidence>
<dbReference type="Proteomes" id="UP001596328">
    <property type="component" value="Unassembled WGS sequence"/>
</dbReference>
<dbReference type="PROSITE" id="PS00934">
    <property type="entry name" value="GLYOXALASE_I_1"/>
    <property type="match status" value="1"/>
</dbReference>
<evidence type="ECO:0000313" key="3">
    <source>
        <dbReference type="EMBL" id="MFC6726815.1"/>
    </source>
</evidence>
<dbReference type="GO" id="GO:0046872">
    <property type="term" value="F:metal ion binding"/>
    <property type="evidence" value="ECO:0007669"/>
    <property type="project" value="UniProtKB-KW"/>
</dbReference>
<name>A0ABD5S572_9EURY</name>
<gene>
    <name evidence="3" type="ORF">ACFQE1_21055</name>
</gene>
<dbReference type="EMBL" id="JBHSWU010001417">
    <property type="protein sequence ID" value="MFC6726815.1"/>
    <property type="molecule type" value="Genomic_DNA"/>
</dbReference>
<proteinExistence type="predicted"/>
<organism evidence="3 4">
    <name type="scientific">Halobium palmae</name>
    <dbReference type="NCBI Taxonomy" id="1776492"/>
    <lineage>
        <taxon>Archaea</taxon>
        <taxon>Methanobacteriati</taxon>
        <taxon>Methanobacteriota</taxon>
        <taxon>Stenosarchaea group</taxon>
        <taxon>Halobacteria</taxon>
        <taxon>Halobacteriales</taxon>
        <taxon>Haloferacaceae</taxon>
        <taxon>Halobium</taxon>
    </lineage>
</organism>
<comment type="caution">
    <text evidence="3">The sequence shown here is derived from an EMBL/GenBank/DDBJ whole genome shotgun (WGS) entry which is preliminary data.</text>
</comment>
<protein>
    <submittedName>
        <fullName evidence="3">VOC family protein</fullName>
    </submittedName>
</protein>
<dbReference type="Gene3D" id="3.10.180.10">
    <property type="entry name" value="2,3-Dihydroxybiphenyl 1,2-Dioxygenase, domain 1"/>
    <property type="match status" value="1"/>
</dbReference>
<dbReference type="InterPro" id="IPR037523">
    <property type="entry name" value="VOC_core"/>
</dbReference>
<dbReference type="PANTHER" id="PTHR43279">
    <property type="entry name" value="CATECHOL-2,3-DIOXYGENASE"/>
    <property type="match status" value="1"/>
</dbReference>
<reference evidence="3 4" key="1">
    <citation type="journal article" date="2019" name="Int. J. Syst. Evol. Microbiol.">
        <title>The Global Catalogue of Microorganisms (GCM) 10K type strain sequencing project: providing services to taxonomists for standard genome sequencing and annotation.</title>
        <authorList>
            <consortium name="The Broad Institute Genomics Platform"/>
            <consortium name="The Broad Institute Genome Sequencing Center for Infectious Disease"/>
            <person name="Wu L."/>
            <person name="Ma J."/>
        </authorList>
    </citation>
    <scope>NUCLEOTIDE SEQUENCE [LARGE SCALE GENOMIC DNA]</scope>
    <source>
        <strain evidence="3 4">NBRC 111368</strain>
    </source>
</reference>
<accession>A0ABD5S572</accession>
<sequence>MSTADHLGHVHLKVRDVDRAVAFYGDLLGLAVTERYGSYAFLSLGDHHHDLALQAVRGDGDPSASTPGPSV</sequence>
<feature type="non-terminal residue" evidence="3">
    <location>
        <position position="71"/>
    </location>
</feature>
<evidence type="ECO:0000313" key="4">
    <source>
        <dbReference type="Proteomes" id="UP001596328"/>
    </source>
</evidence>
<dbReference type="SUPFAM" id="SSF54593">
    <property type="entry name" value="Glyoxalase/Bleomycin resistance protein/Dihydroxybiphenyl dioxygenase"/>
    <property type="match status" value="1"/>
</dbReference>
<dbReference type="PANTHER" id="PTHR43279:SF1">
    <property type="entry name" value="CATECHOL-2,3-DIOXYGENASE"/>
    <property type="match status" value="1"/>
</dbReference>